<evidence type="ECO:0000256" key="5">
    <source>
        <dbReference type="ARBA" id="ARBA00011738"/>
    </source>
</evidence>
<comment type="caution">
    <text evidence="17">The sequence shown here is derived from an EMBL/GenBank/DDBJ whole genome shotgun (WGS) entry which is preliminary data.</text>
</comment>
<dbReference type="InterPro" id="IPR017853">
    <property type="entry name" value="GH"/>
</dbReference>
<dbReference type="SUPFAM" id="SSF49303">
    <property type="entry name" value="beta-Galactosidase/glucuronidase domain"/>
    <property type="match status" value="1"/>
</dbReference>
<feature type="domain" description="Mannosidase Ig/CBM-like" evidence="15">
    <location>
        <begin position="741"/>
        <end position="809"/>
    </location>
</feature>
<evidence type="ECO:0000256" key="12">
    <source>
        <dbReference type="ARBA" id="ARBA00023295"/>
    </source>
</evidence>
<evidence type="ECO:0000256" key="8">
    <source>
        <dbReference type="ARBA" id="ARBA00022525"/>
    </source>
</evidence>
<comment type="similarity">
    <text evidence="4">Belongs to the glycosyl hydrolase 2 family. Beta-mannosidase A subfamily.</text>
</comment>
<dbReference type="InterPro" id="IPR041625">
    <property type="entry name" value="Beta-mannosidase_Ig"/>
</dbReference>
<evidence type="ECO:0000256" key="13">
    <source>
        <dbReference type="ARBA" id="ARBA00031061"/>
    </source>
</evidence>
<dbReference type="InterPro" id="IPR008979">
    <property type="entry name" value="Galactose-bd-like_sf"/>
</dbReference>
<comment type="subunit">
    <text evidence="5">Homodimer.</text>
</comment>
<dbReference type="EC" id="3.2.1.25" evidence="6"/>
<dbReference type="SUPFAM" id="SSF49785">
    <property type="entry name" value="Galactose-binding domain-like"/>
    <property type="match status" value="1"/>
</dbReference>
<dbReference type="GO" id="GO:0005576">
    <property type="term" value="C:extracellular region"/>
    <property type="evidence" value="ECO:0007669"/>
    <property type="project" value="UniProtKB-SubCell"/>
</dbReference>
<keyword evidence="10" id="KW-0378">Hydrolase</keyword>
<evidence type="ECO:0000259" key="15">
    <source>
        <dbReference type="Pfam" id="PF17786"/>
    </source>
</evidence>
<dbReference type="PANTHER" id="PTHR43730:SF5">
    <property type="entry name" value="BETA-MANNOSIDASE A"/>
    <property type="match status" value="1"/>
</dbReference>
<dbReference type="Pfam" id="PF22666">
    <property type="entry name" value="Glyco_hydro_2_N2"/>
    <property type="match status" value="1"/>
</dbReference>
<comment type="catalytic activity">
    <reaction evidence="1">
        <text>Hydrolysis of terminal, non-reducing beta-D-mannose residues in beta-D-mannosides.</text>
        <dbReference type="EC" id="3.2.1.25"/>
    </reaction>
</comment>
<dbReference type="Gene3D" id="2.60.40.10">
    <property type="entry name" value="Immunoglobulins"/>
    <property type="match status" value="3"/>
</dbReference>
<dbReference type="SUPFAM" id="SSF51445">
    <property type="entry name" value="(Trans)glycosidases"/>
    <property type="match status" value="1"/>
</dbReference>
<dbReference type="Pfam" id="PF17753">
    <property type="entry name" value="Ig_mannosidase"/>
    <property type="match status" value="1"/>
</dbReference>
<dbReference type="InterPro" id="IPR036156">
    <property type="entry name" value="Beta-gal/glucu_dom_sf"/>
</dbReference>
<comment type="subcellular location">
    <subcellularLocation>
        <location evidence="2">Secreted</location>
    </subcellularLocation>
</comment>
<keyword evidence="12" id="KW-0326">Glycosidase</keyword>
<feature type="domain" description="Beta-mannosidase Ig-fold" evidence="14">
    <location>
        <begin position="873"/>
        <end position="948"/>
    </location>
</feature>
<proteinExistence type="inferred from homology"/>
<evidence type="ECO:0000256" key="7">
    <source>
        <dbReference type="ARBA" id="ARBA00021795"/>
    </source>
</evidence>
<dbReference type="GO" id="GO:0006516">
    <property type="term" value="P:glycoprotein catabolic process"/>
    <property type="evidence" value="ECO:0007669"/>
    <property type="project" value="TreeGrafter"/>
</dbReference>
<evidence type="ECO:0000256" key="10">
    <source>
        <dbReference type="ARBA" id="ARBA00022801"/>
    </source>
</evidence>
<keyword evidence="18" id="KW-1185">Reference proteome</keyword>
<evidence type="ECO:0000259" key="16">
    <source>
        <dbReference type="Pfam" id="PF22666"/>
    </source>
</evidence>
<dbReference type="PANTHER" id="PTHR43730">
    <property type="entry name" value="BETA-MANNOSIDASE"/>
    <property type="match status" value="1"/>
</dbReference>
<protein>
    <recommendedName>
        <fullName evidence="7">Beta-mannosidase A</fullName>
        <ecNumber evidence="6">3.2.1.25</ecNumber>
    </recommendedName>
    <alternativeName>
        <fullName evidence="13">Mannanase A</fullName>
    </alternativeName>
</protein>
<evidence type="ECO:0000256" key="6">
    <source>
        <dbReference type="ARBA" id="ARBA00012754"/>
    </source>
</evidence>
<dbReference type="InterPro" id="IPR041447">
    <property type="entry name" value="Mannosidase_ig"/>
</dbReference>
<dbReference type="AlphaFoldDB" id="A0AAN6JQM4"/>
<evidence type="ECO:0000313" key="17">
    <source>
        <dbReference type="EMBL" id="KAK0548017.1"/>
    </source>
</evidence>
<dbReference type="Gene3D" id="3.20.20.80">
    <property type="entry name" value="Glycosidases"/>
    <property type="match status" value="1"/>
</dbReference>
<dbReference type="InterPro" id="IPR050887">
    <property type="entry name" value="Beta-mannosidase_GH2"/>
</dbReference>
<dbReference type="Proteomes" id="UP001176517">
    <property type="component" value="Unassembled WGS sequence"/>
</dbReference>
<sequence>MCLHLDLIHAGIISDPDVGLNEGSSRWVANEPFWAYSTELEPFSNQATKHLLHFDSIDTKASIRVEAKDVDRETEPTSLTFETNNAHRRWTFDVTSLLASNPCSNIILKVILHSSVAYAANESKREPVYPTQNEIADAPATQQYAYPHRNFIRMPSSSFGWDWGPAYADTGFGQVNLISLGESCQAAQMKLNSTHLARSPSIFLVETGLDIQRRNHVWTVNASVSLFSAHAVPITNATLRLSIQGSSFTSVSTLRSLPAAMMDQDDLWASFEVPVDAVEPWWPRGVRLEDGTFGKPSLYNLTFEMQASNPSSGNFESLNWQAQTGFRTIILDQHVYTRDEVEHDKVTPGSAFYFRINDHPYPLPILGSNLIPVSTFRQSTAEEVETIDYFMDALLASGQNMIRIWGGGSYGSDRIYQRADELGILVWSEFAFACSLYPTYAEFLDNVRIEAREQVRRISRYPSHSLWAGNNEGELNMLPVAHKYDNGSIYKAQYELLFDDLLRKEVDTHHPSSAYIPSSTTTGGTFPHGPAGPYVPRYRDFKSGDIHGDGEHYNYDARQALNTSTYPLSRFVNEFGMHSMADVLSFDEIAVDGQDYSFNSTIARSRSKHSPPGNLTYPWPASDGQAQMSDGVSLYFPIPARTTDPPPSNKGDRALFAQWAYSTQCYQALYVGNQIGFYRLGIDGPERNMGSLYWQLNSVWKAATDWSSLEVTGRWKILHYVVARYHAENIVYTHHNTTSQTIDVHVITRSWATSFNKVTLTWFDWQGRAVHSKSLDEEVQPLSSVRVATFDLNQNLELQQLWLHCRLESTFSKNESASSFNEQFFTPQSLAKAPLREAKLNITPSKPPQYHQTSDAQRVYRLPTSLGTSDALDFHVTNGGVGVAPWVVLSHSNRLKGWFIDAKNGQPLNAFWLRPGERRYLRFKCHSASCPDDAKIDGDLSVRSMWDNIKVPDA</sequence>
<evidence type="ECO:0000256" key="11">
    <source>
        <dbReference type="ARBA" id="ARBA00023180"/>
    </source>
</evidence>
<evidence type="ECO:0000256" key="3">
    <source>
        <dbReference type="ARBA" id="ARBA00004740"/>
    </source>
</evidence>
<keyword evidence="8" id="KW-0964">Secreted</keyword>
<dbReference type="GO" id="GO:0004567">
    <property type="term" value="F:beta-mannosidase activity"/>
    <property type="evidence" value="ECO:0007669"/>
    <property type="project" value="UniProtKB-EC"/>
</dbReference>
<name>A0AAN6JQM4_9BASI</name>
<dbReference type="InterPro" id="IPR013783">
    <property type="entry name" value="Ig-like_fold"/>
</dbReference>
<evidence type="ECO:0000256" key="9">
    <source>
        <dbReference type="ARBA" id="ARBA00022729"/>
    </source>
</evidence>
<evidence type="ECO:0000256" key="1">
    <source>
        <dbReference type="ARBA" id="ARBA00000829"/>
    </source>
</evidence>
<dbReference type="Gene3D" id="2.60.120.260">
    <property type="entry name" value="Galactose-binding domain-like"/>
    <property type="match status" value="1"/>
</dbReference>
<reference evidence="17" key="1">
    <citation type="journal article" date="2023" name="PhytoFront">
        <title>Draft Genome Resources of Seven Strains of Tilletia horrida, Causal Agent of Kernel Smut of Rice.</title>
        <authorList>
            <person name="Khanal S."/>
            <person name="Antony Babu S."/>
            <person name="Zhou X.G."/>
        </authorList>
    </citation>
    <scope>NUCLEOTIDE SEQUENCE</scope>
    <source>
        <strain evidence="17">TX6</strain>
    </source>
</reference>
<comment type="pathway">
    <text evidence="3">Glycan metabolism; N-glycan degradation.</text>
</comment>
<accession>A0AAN6JQM4</accession>
<evidence type="ECO:0000313" key="18">
    <source>
        <dbReference type="Proteomes" id="UP001176517"/>
    </source>
</evidence>
<dbReference type="EMBL" id="JAPDMZ010000146">
    <property type="protein sequence ID" value="KAK0548017.1"/>
    <property type="molecule type" value="Genomic_DNA"/>
</dbReference>
<feature type="domain" description="Beta-mannosidase-like galactose-binding" evidence="16">
    <location>
        <begin position="2"/>
        <end position="172"/>
    </location>
</feature>
<organism evidence="17 18">
    <name type="scientific">Tilletia horrida</name>
    <dbReference type="NCBI Taxonomy" id="155126"/>
    <lineage>
        <taxon>Eukaryota</taxon>
        <taxon>Fungi</taxon>
        <taxon>Dikarya</taxon>
        <taxon>Basidiomycota</taxon>
        <taxon>Ustilaginomycotina</taxon>
        <taxon>Exobasidiomycetes</taxon>
        <taxon>Tilletiales</taxon>
        <taxon>Tilletiaceae</taxon>
        <taxon>Tilletia</taxon>
    </lineage>
</organism>
<keyword evidence="9" id="KW-0732">Signal</keyword>
<gene>
    <name evidence="17" type="ORF">OC846_004645</name>
</gene>
<dbReference type="Pfam" id="PF17786">
    <property type="entry name" value="Mannosidase_ig"/>
    <property type="match status" value="1"/>
</dbReference>
<evidence type="ECO:0000256" key="4">
    <source>
        <dbReference type="ARBA" id="ARBA00007483"/>
    </source>
</evidence>
<dbReference type="InterPro" id="IPR054593">
    <property type="entry name" value="Beta-mannosidase-like_N2"/>
</dbReference>
<evidence type="ECO:0000256" key="2">
    <source>
        <dbReference type="ARBA" id="ARBA00004613"/>
    </source>
</evidence>
<keyword evidence="11" id="KW-0325">Glycoprotein</keyword>
<evidence type="ECO:0000259" key="14">
    <source>
        <dbReference type="Pfam" id="PF17753"/>
    </source>
</evidence>